<proteinExistence type="predicted"/>
<keyword evidence="2" id="KW-1185">Reference proteome</keyword>
<gene>
    <name evidence="1" type="ORF">MCOS_LOCUS9168</name>
</gene>
<dbReference type="Proteomes" id="UP000267029">
    <property type="component" value="Unassembled WGS sequence"/>
</dbReference>
<dbReference type="WBParaSite" id="MCOS_0000916701-mRNA-1">
    <property type="protein sequence ID" value="MCOS_0000916701-mRNA-1"/>
    <property type="gene ID" value="MCOS_0000916701"/>
</dbReference>
<reference evidence="3" key="1">
    <citation type="submission" date="2017-02" db="UniProtKB">
        <authorList>
            <consortium name="WormBaseParasite"/>
        </authorList>
    </citation>
    <scope>IDENTIFICATION</scope>
</reference>
<dbReference type="AlphaFoldDB" id="A0A0R3UN21"/>
<evidence type="ECO:0000313" key="1">
    <source>
        <dbReference type="EMBL" id="VDD83165.1"/>
    </source>
</evidence>
<evidence type="ECO:0000313" key="3">
    <source>
        <dbReference type="WBParaSite" id="MCOS_0000916701-mRNA-1"/>
    </source>
</evidence>
<protein>
    <submittedName>
        <fullName evidence="1 3">Uncharacterized protein</fullName>
    </submittedName>
</protein>
<dbReference type="EMBL" id="UXSR01005655">
    <property type="protein sequence ID" value="VDD83165.1"/>
    <property type="molecule type" value="Genomic_DNA"/>
</dbReference>
<name>A0A0R3UN21_MESCO</name>
<sequence>MGPRRTNVGIDAVSKTEKYPYSDQIVWKRGSFPPQTLEFNIDDDIEAWLEKMEQFLRYEEPDSRSHKVIRNLVPPARGIAVRSGCTADTPYEQLLDKLSQLFAKKPERNRLKLISRCYRAGERAIVYMADVYDPVQKSYPGKPPESLTVAFVIMGLPAEIRERHAGFYLSQ</sequence>
<accession>A0A0R3UN21</accession>
<organism evidence="3">
    <name type="scientific">Mesocestoides corti</name>
    <name type="common">Flatworm</name>
    <dbReference type="NCBI Taxonomy" id="53468"/>
    <lineage>
        <taxon>Eukaryota</taxon>
        <taxon>Metazoa</taxon>
        <taxon>Spiralia</taxon>
        <taxon>Lophotrochozoa</taxon>
        <taxon>Platyhelminthes</taxon>
        <taxon>Cestoda</taxon>
        <taxon>Eucestoda</taxon>
        <taxon>Cyclophyllidea</taxon>
        <taxon>Mesocestoididae</taxon>
        <taxon>Mesocestoides</taxon>
    </lineage>
</organism>
<reference evidence="1 2" key="2">
    <citation type="submission" date="2018-10" db="EMBL/GenBank/DDBJ databases">
        <authorList>
            <consortium name="Pathogen Informatics"/>
        </authorList>
    </citation>
    <scope>NUCLEOTIDE SEQUENCE [LARGE SCALE GENOMIC DNA]</scope>
</reference>
<evidence type="ECO:0000313" key="2">
    <source>
        <dbReference type="Proteomes" id="UP000267029"/>
    </source>
</evidence>